<dbReference type="EMBL" id="CP061839">
    <property type="protein sequence ID" value="QOW59825.1"/>
    <property type="molecule type" value="Genomic_DNA"/>
</dbReference>
<name>A0A7S7AV55_9SPIR</name>
<evidence type="ECO:0000313" key="1">
    <source>
        <dbReference type="EMBL" id="QOW59825.1"/>
    </source>
</evidence>
<evidence type="ECO:0008006" key="3">
    <source>
        <dbReference type="Google" id="ProtNLM"/>
    </source>
</evidence>
<dbReference type="AlphaFoldDB" id="A0A7S7AV55"/>
<reference evidence="1 2" key="1">
    <citation type="submission" date="2020-09" db="EMBL/GenBank/DDBJ databases">
        <title>Characterization of Treponema spp. from bovine digital dermatitis in Korea.</title>
        <authorList>
            <person name="Espiritu H.M."/>
            <person name="Cho Y.I."/>
            <person name="Mamuad L."/>
        </authorList>
    </citation>
    <scope>NUCLEOTIDE SEQUENCE [LARGE SCALE GENOMIC DNA]</scope>
    <source>
        <strain evidence="1 2">KS1</strain>
    </source>
</reference>
<sequence>MNTSIVLFIILNVLFYALMGFLYIFPLYFCREPIGKLKKPMGKKLLSFKSAKIMNKKNISLSLISCLIMYISLIIQENKILAFTALGLQILTLLCILYKYSKSAGVYENGIIYGDHLYWDKIHSWKTEDNGKISLLLKNGFNITIEEDTDTEILSQILTDKI</sequence>
<dbReference type="RefSeq" id="WP_024466382.1">
    <property type="nucleotide sequence ID" value="NZ_CP045670.1"/>
</dbReference>
<evidence type="ECO:0000313" key="2">
    <source>
        <dbReference type="Proteomes" id="UP000593915"/>
    </source>
</evidence>
<accession>A0A7S7AV55</accession>
<dbReference type="Proteomes" id="UP000593915">
    <property type="component" value="Chromosome"/>
</dbReference>
<protein>
    <recommendedName>
        <fullName evidence="3">DUF5673 domain-containing protein</fullName>
    </recommendedName>
</protein>
<organism evidence="1 2">
    <name type="scientific">Treponema pedis</name>
    <dbReference type="NCBI Taxonomy" id="409322"/>
    <lineage>
        <taxon>Bacteria</taxon>
        <taxon>Pseudomonadati</taxon>
        <taxon>Spirochaetota</taxon>
        <taxon>Spirochaetia</taxon>
        <taxon>Spirochaetales</taxon>
        <taxon>Treponemataceae</taxon>
        <taxon>Treponema</taxon>
    </lineage>
</organism>
<gene>
    <name evidence="1" type="ORF">IFE08_08065</name>
</gene>
<proteinExistence type="predicted"/>